<feature type="transmembrane region" description="Helical" evidence="8">
    <location>
        <begin position="410"/>
        <end position="432"/>
    </location>
</feature>
<dbReference type="STRING" id="327505.A0A2H3G850"/>
<organism evidence="10 11">
    <name type="scientific">Fusarium oxysporum f. sp. radicis-cucumerinum</name>
    <dbReference type="NCBI Taxonomy" id="327505"/>
    <lineage>
        <taxon>Eukaryota</taxon>
        <taxon>Fungi</taxon>
        <taxon>Dikarya</taxon>
        <taxon>Ascomycota</taxon>
        <taxon>Pezizomycotina</taxon>
        <taxon>Sordariomycetes</taxon>
        <taxon>Hypocreomycetidae</taxon>
        <taxon>Hypocreales</taxon>
        <taxon>Nectriaceae</taxon>
        <taxon>Fusarium</taxon>
        <taxon>Fusarium oxysporum species complex</taxon>
    </lineage>
</organism>
<comment type="caution">
    <text evidence="10">The sequence shown here is derived from an EMBL/GenBank/DDBJ whole genome shotgun (WGS) entry which is preliminary data.</text>
</comment>
<dbReference type="InterPro" id="IPR011701">
    <property type="entry name" value="MFS"/>
</dbReference>
<feature type="domain" description="Major facilitator superfamily (MFS) profile" evidence="9">
    <location>
        <begin position="71"/>
        <end position="507"/>
    </location>
</feature>
<dbReference type="GO" id="GO:0140115">
    <property type="term" value="P:export across plasma membrane"/>
    <property type="evidence" value="ECO:0007669"/>
    <property type="project" value="UniProtKB-ARBA"/>
</dbReference>
<feature type="transmembrane region" description="Helical" evidence="8">
    <location>
        <begin position="226"/>
        <end position="246"/>
    </location>
</feature>
<proteinExistence type="inferred from homology"/>
<gene>
    <name evidence="10" type="ORF">AU210_012354</name>
</gene>
<dbReference type="GO" id="GO:0022857">
    <property type="term" value="F:transmembrane transporter activity"/>
    <property type="evidence" value="ECO:0007669"/>
    <property type="project" value="InterPro"/>
</dbReference>
<dbReference type="PROSITE" id="PS50850">
    <property type="entry name" value="MFS"/>
    <property type="match status" value="1"/>
</dbReference>
<dbReference type="InterPro" id="IPR036259">
    <property type="entry name" value="MFS_trans_sf"/>
</dbReference>
<protein>
    <recommendedName>
        <fullName evidence="9">Major facilitator superfamily (MFS) profile domain-containing protein</fullName>
    </recommendedName>
</protein>
<feature type="transmembrane region" description="Helical" evidence="8">
    <location>
        <begin position="138"/>
        <end position="157"/>
    </location>
</feature>
<dbReference type="PANTHER" id="PTHR23502">
    <property type="entry name" value="MAJOR FACILITATOR SUPERFAMILY"/>
    <property type="match status" value="1"/>
</dbReference>
<evidence type="ECO:0000256" key="4">
    <source>
        <dbReference type="ARBA" id="ARBA00023136"/>
    </source>
</evidence>
<dbReference type="CDD" id="cd17323">
    <property type="entry name" value="MFS_Tpo1_MDR_like"/>
    <property type="match status" value="1"/>
</dbReference>
<evidence type="ECO:0000256" key="3">
    <source>
        <dbReference type="ARBA" id="ARBA00022989"/>
    </source>
</evidence>
<dbReference type="Gene3D" id="1.20.1250.20">
    <property type="entry name" value="MFS general substrate transporter like domains"/>
    <property type="match status" value="1"/>
</dbReference>
<evidence type="ECO:0000256" key="8">
    <source>
        <dbReference type="SAM" id="Phobius"/>
    </source>
</evidence>
<feature type="transmembrane region" description="Helical" evidence="8">
    <location>
        <begin position="344"/>
        <end position="364"/>
    </location>
</feature>
<reference evidence="10 11" key="1">
    <citation type="journal article" date="2016" name="Environ. Microbiol.">
        <title>Effector profiles distinguish formae speciales of Fusarium oxysporum.</title>
        <authorList>
            <person name="van Dam P."/>
            <person name="Fokkens L."/>
            <person name="Schmidt S.M."/>
            <person name="Linmans J.H."/>
            <person name="Kistler H.C."/>
            <person name="Ma L.J."/>
            <person name="Rep M."/>
        </authorList>
    </citation>
    <scope>NUCLEOTIDE SEQUENCE [LARGE SCALE GENOMIC DNA]</scope>
    <source>
        <strain evidence="10 11">Forc016</strain>
    </source>
</reference>
<keyword evidence="5" id="KW-0325">Glycoprotein</keyword>
<dbReference type="EMBL" id="MABQ02000009">
    <property type="protein sequence ID" value="PCD25920.1"/>
    <property type="molecule type" value="Genomic_DNA"/>
</dbReference>
<dbReference type="Pfam" id="PF07690">
    <property type="entry name" value="MFS_1"/>
    <property type="match status" value="1"/>
</dbReference>
<keyword evidence="3 8" id="KW-1133">Transmembrane helix</keyword>
<evidence type="ECO:0000256" key="6">
    <source>
        <dbReference type="ARBA" id="ARBA00038459"/>
    </source>
</evidence>
<dbReference type="GO" id="GO:0042908">
    <property type="term" value="P:xenobiotic transport"/>
    <property type="evidence" value="ECO:0007669"/>
    <property type="project" value="UniProtKB-ARBA"/>
</dbReference>
<keyword evidence="4 8" id="KW-0472">Membrane</keyword>
<dbReference type="AlphaFoldDB" id="A0A2H3G850"/>
<feature type="transmembrane region" description="Helical" evidence="8">
    <location>
        <begin position="385"/>
        <end position="404"/>
    </location>
</feature>
<reference evidence="10 11" key="2">
    <citation type="journal article" date="2017" name="Sci. Rep.">
        <title>A mobile pathogenicity chromosome in Fusarium oxysporum for infection of multiple cucurbit species.</title>
        <authorList>
            <person name="van Dam P."/>
            <person name="Fokkens L."/>
            <person name="Ayukawa Y."/>
            <person name="van der Gragt M."/>
            <person name="Ter Horst A."/>
            <person name="Brankovics B."/>
            <person name="Houterman P.M."/>
            <person name="Arie T."/>
            <person name="Rep M."/>
        </authorList>
    </citation>
    <scope>NUCLEOTIDE SEQUENCE [LARGE SCALE GENOMIC DNA]</scope>
    <source>
        <strain evidence="10 11">Forc016</strain>
    </source>
</reference>
<comment type="similarity">
    <text evidence="6">Belongs to the major facilitator superfamily. DHA1 family. Polyamines/proton antiporter (TC 2.A.1.2.16) subfamily.</text>
</comment>
<evidence type="ECO:0000256" key="7">
    <source>
        <dbReference type="ARBA" id="ARBA00054466"/>
    </source>
</evidence>
<evidence type="ECO:0000259" key="9">
    <source>
        <dbReference type="PROSITE" id="PS50850"/>
    </source>
</evidence>
<feature type="transmembrane region" description="Helical" evidence="8">
    <location>
        <begin position="299"/>
        <end position="324"/>
    </location>
</feature>
<feature type="transmembrane region" description="Helical" evidence="8">
    <location>
        <begin position="69"/>
        <end position="97"/>
    </location>
</feature>
<evidence type="ECO:0000313" key="10">
    <source>
        <dbReference type="EMBL" id="PCD25920.1"/>
    </source>
</evidence>
<keyword evidence="2 8" id="KW-0812">Transmembrane</keyword>
<sequence>MAQDLVRVASSTAGVEAHVHSSNNNSSVRRNVDNLGLDQSLMDLENGVVGWEGEDDPKYPPNFTPTRKWLITALLSALAFMTPFASSIIAPAIGYIADDFSVPDITKSAMPVSIFLLGYAVGPLFLSPLSEIYGRRIVMMASNLVFCLFLVACALSPSIDLLIFFRFMCGVGGSASQTVGGAVIADLFAVAERGNAMTIWILGPILGPSLAPLIGGFVAESIGWRWTNWITLIPASVLLVAMVFVYPETHHEVLIQQKTRRLAKALNRPDLCSCYADAAEKAASSTDIILSGLVRPLKLLFSSTIIFGVSLYVAFGYGCLYLLFNTIPIVFRGSYNWSAGISGIVYLALLFGYLVGLAAFTLISDKTVRHMTAANGGVYEAEMRLPFCIYFAALIPISFFWYGWSSDQAVHWAVPILGLALFGIGFEGIWLPTQLYIVDGYSRYAASALAAYSVMRSVVAAFLPLAGAAMYERLGVGWGNSVLGFISLAMVPIPALIYKFGGRMRKNEKLRL</sequence>
<dbReference type="GO" id="GO:0016020">
    <property type="term" value="C:membrane"/>
    <property type="evidence" value="ECO:0007669"/>
    <property type="project" value="UniProtKB-SubCell"/>
</dbReference>
<dbReference type="InterPro" id="IPR005829">
    <property type="entry name" value="Sugar_transporter_CS"/>
</dbReference>
<evidence type="ECO:0000256" key="1">
    <source>
        <dbReference type="ARBA" id="ARBA00004141"/>
    </source>
</evidence>
<comment type="subcellular location">
    <subcellularLocation>
        <location evidence="1">Membrane</location>
        <topology evidence="1">Multi-pass membrane protein</topology>
    </subcellularLocation>
</comment>
<evidence type="ECO:0000256" key="2">
    <source>
        <dbReference type="ARBA" id="ARBA00022692"/>
    </source>
</evidence>
<dbReference type="Proteomes" id="UP000219602">
    <property type="component" value="Chromosome 11"/>
</dbReference>
<evidence type="ECO:0000256" key="5">
    <source>
        <dbReference type="ARBA" id="ARBA00023180"/>
    </source>
</evidence>
<evidence type="ECO:0000313" key="11">
    <source>
        <dbReference type="Proteomes" id="UP000219602"/>
    </source>
</evidence>
<dbReference type="InterPro" id="IPR020846">
    <property type="entry name" value="MFS_dom"/>
</dbReference>
<feature type="transmembrane region" description="Helical" evidence="8">
    <location>
        <begin position="444"/>
        <end position="470"/>
    </location>
</feature>
<feature type="transmembrane region" description="Helical" evidence="8">
    <location>
        <begin position="163"/>
        <end position="185"/>
    </location>
</feature>
<name>A0A2H3G850_FUSOX</name>
<dbReference type="PROSITE" id="PS00216">
    <property type="entry name" value="SUGAR_TRANSPORT_1"/>
    <property type="match status" value="1"/>
</dbReference>
<accession>A0A2H3G850</accession>
<feature type="transmembrane region" description="Helical" evidence="8">
    <location>
        <begin position="109"/>
        <end position="126"/>
    </location>
</feature>
<dbReference type="PANTHER" id="PTHR23502:SF33">
    <property type="entry name" value="MAJOR FACILITATOR SUPERFAMILY (MFS) PROFILE DOMAIN-CONTAINING PROTEIN-RELATED"/>
    <property type="match status" value="1"/>
</dbReference>
<feature type="transmembrane region" description="Helical" evidence="8">
    <location>
        <begin position="482"/>
        <end position="501"/>
    </location>
</feature>
<comment type="function">
    <text evidence="7">Efflux pump involved in export of fusaric acid, a mycotoxin with low to moderate toxicity to animals and humans, but with high phytotoxic properties. Constitutes a self-protecting mechanism of the fungus against critical levels of FSA within the cell.</text>
</comment>
<feature type="transmembrane region" description="Helical" evidence="8">
    <location>
        <begin position="197"/>
        <end position="214"/>
    </location>
</feature>
<dbReference type="SUPFAM" id="SSF103473">
    <property type="entry name" value="MFS general substrate transporter"/>
    <property type="match status" value="1"/>
</dbReference>
<dbReference type="FunFam" id="1.20.1250.20:FF:000011">
    <property type="entry name" value="MFS multidrug transporter, putative"/>
    <property type="match status" value="1"/>
</dbReference>